<gene>
    <name evidence="2" type="ORF">Q3C12_20380</name>
</gene>
<dbReference type="InterPro" id="IPR006059">
    <property type="entry name" value="SBP"/>
</dbReference>
<keyword evidence="3" id="KW-1185">Reference proteome</keyword>
<sequence>MKKRLGLGFTCVILAAATACQAGNGGETTAGKEQPKSKEGKKVVTLSLKESNPYYEAVAKKFKEKYPDIDLQIQSFKQPGEERVDNEKYIKTTNTALLSGKGADIIEVTGLPVGKYVSQKLLLNMSDMLDKDKTVTKSDLQMNVLDAMKWNGGLYTMPASFFLRAFVGDGDALQKANVKVDDKSWNWKKFEEIARKLVQQTASGKDRRYALGGEQPEVILQEWVMDSYGELIDRTTRKASFDSPAFTDLLRQVKKLYDDKIMTAQPTDNERPLFYSERIFSPADFIKGPYTKLSNPKLLQKPHPEGKTGGIRIITTSELAIQAKSEVQEEAWKFMAFLLSEEVQSSPYEDRFSLLKSVNEKKLDELQKQTKDGAYKLADGKTAKVSEEDFARFKQFLHTADRYADEDVKVLNIIYDEAEAFFSGQKSAEEVAKLIQNRTTTYLNE</sequence>
<name>A0ABT8VEF6_9BACL</name>
<dbReference type="PANTHER" id="PTHR43649">
    <property type="entry name" value="ARABINOSE-BINDING PROTEIN-RELATED"/>
    <property type="match status" value="1"/>
</dbReference>
<dbReference type="PANTHER" id="PTHR43649:SF17">
    <property type="entry name" value="ABC TRANSPORTER SOLUTE BINDING PROTEIN-SUGAR TRANSPORT"/>
    <property type="match status" value="1"/>
</dbReference>
<keyword evidence="1" id="KW-0732">Signal</keyword>
<organism evidence="2 3">
    <name type="scientific">Paenibacillus ehimensis</name>
    <dbReference type="NCBI Taxonomy" id="79264"/>
    <lineage>
        <taxon>Bacteria</taxon>
        <taxon>Bacillati</taxon>
        <taxon>Bacillota</taxon>
        <taxon>Bacilli</taxon>
        <taxon>Bacillales</taxon>
        <taxon>Paenibacillaceae</taxon>
        <taxon>Paenibacillus</taxon>
    </lineage>
</organism>
<evidence type="ECO:0000313" key="2">
    <source>
        <dbReference type="EMBL" id="MDO3679370.1"/>
    </source>
</evidence>
<comment type="caution">
    <text evidence="2">The sequence shown here is derived from an EMBL/GenBank/DDBJ whole genome shotgun (WGS) entry which is preliminary data.</text>
</comment>
<dbReference type="SUPFAM" id="SSF53850">
    <property type="entry name" value="Periplasmic binding protein-like II"/>
    <property type="match status" value="1"/>
</dbReference>
<accession>A0ABT8VEF6</accession>
<dbReference type="Pfam" id="PF01547">
    <property type="entry name" value="SBP_bac_1"/>
    <property type="match status" value="1"/>
</dbReference>
<dbReference type="InterPro" id="IPR050490">
    <property type="entry name" value="Bact_solute-bd_prot1"/>
</dbReference>
<reference evidence="2" key="1">
    <citation type="submission" date="2023-07" db="EMBL/GenBank/DDBJ databases">
        <authorList>
            <person name="Aktuganov G."/>
            <person name="Boyko T."/>
            <person name="Delegan Y."/>
            <person name="Galimzianova N."/>
            <person name="Gilvanova E."/>
            <person name="Korobov V."/>
            <person name="Kuzmina L."/>
            <person name="Melentiev A."/>
            <person name="Milman P."/>
            <person name="Ryabova A."/>
            <person name="Stupak E."/>
            <person name="Yasakov T."/>
            <person name="Zharikova N."/>
            <person name="Zhurenko E."/>
        </authorList>
    </citation>
    <scope>NUCLEOTIDE SEQUENCE</scope>
    <source>
        <strain evidence="2">IB-739</strain>
    </source>
</reference>
<dbReference type="EMBL" id="JAUMKJ010000026">
    <property type="protein sequence ID" value="MDO3679370.1"/>
    <property type="molecule type" value="Genomic_DNA"/>
</dbReference>
<evidence type="ECO:0000313" key="3">
    <source>
        <dbReference type="Proteomes" id="UP001168883"/>
    </source>
</evidence>
<proteinExistence type="predicted"/>
<dbReference type="RefSeq" id="WP_127483725.1">
    <property type="nucleotide sequence ID" value="NZ_JAUMKJ010000026.1"/>
</dbReference>
<protein>
    <submittedName>
        <fullName evidence="2">Extracellular solute-binding protein</fullName>
    </submittedName>
</protein>
<feature type="signal peptide" evidence="1">
    <location>
        <begin position="1"/>
        <end position="22"/>
    </location>
</feature>
<evidence type="ECO:0000256" key="1">
    <source>
        <dbReference type="SAM" id="SignalP"/>
    </source>
</evidence>
<dbReference type="Proteomes" id="UP001168883">
    <property type="component" value="Unassembled WGS sequence"/>
</dbReference>
<dbReference type="PROSITE" id="PS51257">
    <property type="entry name" value="PROKAR_LIPOPROTEIN"/>
    <property type="match status" value="1"/>
</dbReference>
<dbReference type="Gene3D" id="3.40.190.10">
    <property type="entry name" value="Periplasmic binding protein-like II"/>
    <property type="match status" value="1"/>
</dbReference>
<feature type="chain" id="PRO_5047296239" evidence="1">
    <location>
        <begin position="23"/>
        <end position="445"/>
    </location>
</feature>